<organism evidence="3 4">
    <name type="scientific">Bombardia bombarda</name>
    <dbReference type="NCBI Taxonomy" id="252184"/>
    <lineage>
        <taxon>Eukaryota</taxon>
        <taxon>Fungi</taxon>
        <taxon>Dikarya</taxon>
        <taxon>Ascomycota</taxon>
        <taxon>Pezizomycotina</taxon>
        <taxon>Sordariomycetes</taxon>
        <taxon>Sordariomycetidae</taxon>
        <taxon>Sordariales</taxon>
        <taxon>Lasiosphaeriaceae</taxon>
        <taxon>Bombardia</taxon>
    </lineage>
</organism>
<feature type="compositionally biased region" description="Basic and acidic residues" evidence="1">
    <location>
        <begin position="113"/>
        <end position="130"/>
    </location>
</feature>
<keyword evidence="2" id="KW-0472">Membrane</keyword>
<dbReference type="PANTHER" id="PTHR40623:SF2">
    <property type="entry name" value="INTEGRAL MEMBRANE PROTEIN"/>
    <property type="match status" value="1"/>
</dbReference>
<dbReference type="PANTHER" id="PTHR40623">
    <property type="entry name" value="INTEGRAL MEMBRANE PROTEIN"/>
    <property type="match status" value="1"/>
</dbReference>
<keyword evidence="2" id="KW-0812">Transmembrane</keyword>
<dbReference type="AlphaFoldDB" id="A0AA39U6M5"/>
<feature type="compositionally biased region" description="Low complexity" evidence="1">
    <location>
        <begin position="318"/>
        <end position="329"/>
    </location>
</feature>
<dbReference type="EMBL" id="JAULSR010000008">
    <property type="protein sequence ID" value="KAK0612965.1"/>
    <property type="molecule type" value="Genomic_DNA"/>
</dbReference>
<sequence length="384" mass="42250">MANNIFFLSWELWQQMTFVLAGAIVVVFLAGLVKLWWINRLMKKQEILDEEKRARMQEMGRTGIPAKRVNDIPFGVRAIQKGVEVDGIWVSRPASPNDATTDKAAVSATTFEALDRDSQRKKKELSEDPKSAATSGTKSQRATPRYSSAKGIVPHRLDHPDFAGSTPAATPPISRFSMYNTGQQNSRGASVLNEDTLRRLEGQARSRPVYDTYRPTSNPRNQQQRSQRSSASSSGESVDYSQPRSARSVSGKSYASSHSSRLYMSRHPHESNSRAAGAGYDVAPQAWTAERDIRDPFETPGRTPSGLTTYSQSEATPSSLAQSQDLLLSMPEPTFGPGDMHVNRSSRRVNDGFEVLPAGTFGTSHELGGFPHSATDKPTSSKRQ</sequence>
<accession>A0AA39U6M5</accession>
<evidence type="ECO:0000313" key="3">
    <source>
        <dbReference type="EMBL" id="KAK0612965.1"/>
    </source>
</evidence>
<feature type="compositionally biased region" description="Low complexity" evidence="1">
    <location>
        <begin position="217"/>
        <end position="234"/>
    </location>
</feature>
<proteinExistence type="predicted"/>
<feature type="transmembrane region" description="Helical" evidence="2">
    <location>
        <begin position="12"/>
        <end position="37"/>
    </location>
</feature>
<gene>
    <name evidence="3" type="ORF">B0T17DRAFT_499066</name>
</gene>
<keyword evidence="2" id="KW-1133">Transmembrane helix</keyword>
<feature type="compositionally biased region" description="Basic and acidic residues" evidence="1">
    <location>
        <begin position="195"/>
        <end position="204"/>
    </location>
</feature>
<evidence type="ECO:0000313" key="4">
    <source>
        <dbReference type="Proteomes" id="UP001174934"/>
    </source>
</evidence>
<comment type="caution">
    <text evidence="3">The sequence shown here is derived from an EMBL/GenBank/DDBJ whole genome shotgun (WGS) entry which is preliminary data.</text>
</comment>
<keyword evidence="4" id="KW-1185">Reference proteome</keyword>
<evidence type="ECO:0000256" key="1">
    <source>
        <dbReference type="SAM" id="MobiDB-lite"/>
    </source>
</evidence>
<feature type="compositionally biased region" description="Polar residues" evidence="1">
    <location>
        <begin position="305"/>
        <end position="317"/>
    </location>
</feature>
<evidence type="ECO:0000256" key="2">
    <source>
        <dbReference type="SAM" id="Phobius"/>
    </source>
</evidence>
<feature type="region of interest" description="Disordered" evidence="1">
    <location>
        <begin position="90"/>
        <end position="384"/>
    </location>
</feature>
<protein>
    <submittedName>
        <fullName evidence="3">Uncharacterized protein</fullName>
    </submittedName>
</protein>
<dbReference type="Proteomes" id="UP001174934">
    <property type="component" value="Unassembled WGS sequence"/>
</dbReference>
<name>A0AA39U6M5_9PEZI</name>
<feature type="compositionally biased region" description="Polar residues" evidence="1">
    <location>
        <begin position="177"/>
        <end position="188"/>
    </location>
</feature>
<reference evidence="3" key="1">
    <citation type="submission" date="2023-06" db="EMBL/GenBank/DDBJ databases">
        <title>Genome-scale phylogeny and comparative genomics of the fungal order Sordariales.</title>
        <authorList>
            <consortium name="Lawrence Berkeley National Laboratory"/>
            <person name="Hensen N."/>
            <person name="Bonometti L."/>
            <person name="Westerberg I."/>
            <person name="Brannstrom I.O."/>
            <person name="Guillou S."/>
            <person name="Cros-Aarteil S."/>
            <person name="Calhoun S."/>
            <person name="Haridas S."/>
            <person name="Kuo A."/>
            <person name="Mondo S."/>
            <person name="Pangilinan J."/>
            <person name="Riley R."/>
            <person name="LaButti K."/>
            <person name="Andreopoulos B."/>
            <person name="Lipzen A."/>
            <person name="Chen C."/>
            <person name="Yanf M."/>
            <person name="Daum C."/>
            <person name="Ng V."/>
            <person name="Clum A."/>
            <person name="Steindorff A."/>
            <person name="Ohm R."/>
            <person name="Martin F."/>
            <person name="Silar P."/>
            <person name="Natvig D."/>
            <person name="Lalanne C."/>
            <person name="Gautier V."/>
            <person name="Ament-velasquez S.L."/>
            <person name="Kruys A."/>
            <person name="Hutchinson M.I."/>
            <person name="Powell A.J."/>
            <person name="Barry K."/>
            <person name="Miller A.N."/>
            <person name="Grigoriev I.V."/>
            <person name="Debuchy R."/>
            <person name="Gladieux P."/>
            <person name="Thoren M.H."/>
            <person name="Johannesson H."/>
        </authorList>
    </citation>
    <scope>NUCLEOTIDE SEQUENCE</scope>
    <source>
        <strain evidence="3">SMH3391-2</strain>
    </source>
</reference>
<feature type="compositionally biased region" description="Polar residues" evidence="1">
    <location>
        <begin position="235"/>
        <end position="262"/>
    </location>
</feature>
<feature type="compositionally biased region" description="Polar residues" evidence="1">
    <location>
        <begin position="132"/>
        <end position="146"/>
    </location>
</feature>